<dbReference type="AlphaFoldDB" id="A0A8K0L675"/>
<gene>
    <name evidence="2" type="ORF">KVT40_001581</name>
</gene>
<protein>
    <submittedName>
        <fullName evidence="2">Uncharacterized protein</fullName>
    </submittedName>
</protein>
<feature type="region of interest" description="Disordered" evidence="1">
    <location>
        <begin position="16"/>
        <end position="52"/>
    </location>
</feature>
<organism evidence="2 3">
    <name type="scientific">Elsinoe batatas</name>
    <dbReference type="NCBI Taxonomy" id="2601811"/>
    <lineage>
        <taxon>Eukaryota</taxon>
        <taxon>Fungi</taxon>
        <taxon>Dikarya</taxon>
        <taxon>Ascomycota</taxon>
        <taxon>Pezizomycotina</taxon>
        <taxon>Dothideomycetes</taxon>
        <taxon>Dothideomycetidae</taxon>
        <taxon>Myriangiales</taxon>
        <taxon>Elsinoaceae</taxon>
        <taxon>Elsinoe</taxon>
    </lineage>
</organism>
<dbReference type="Proteomes" id="UP000809789">
    <property type="component" value="Unassembled WGS sequence"/>
</dbReference>
<comment type="caution">
    <text evidence="2">The sequence shown here is derived from an EMBL/GenBank/DDBJ whole genome shotgun (WGS) entry which is preliminary data.</text>
</comment>
<feature type="region of interest" description="Disordered" evidence="1">
    <location>
        <begin position="187"/>
        <end position="218"/>
    </location>
</feature>
<reference evidence="2" key="1">
    <citation type="submission" date="2021-07" db="EMBL/GenBank/DDBJ databases">
        <title>Elsinoe batatas strain:CRI-CJ2 Genome sequencing and assembly.</title>
        <authorList>
            <person name="Huang L."/>
        </authorList>
    </citation>
    <scope>NUCLEOTIDE SEQUENCE</scope>
    <source>
        <strain evidence="2">CRI-CJ2</strain>
    </source>
</reference>
<feature type="compositionally biased region" description="Basic and acidic residues" evidence="1">
    <location>
        <begin position="38"/>
        <end position="49"/>
    </location>
</feature>
<dbReference type="EMBL" id="JAESVG020000002">
    <property type="protein sequence ID" value="KAG8629962.1"/>
    <property type="molecule type" value="Genomic_DNA"/>
</dbReference>
<dbReference type="OrthoDB" id="10343092at2759"/>
<name>A0A8K0L675_9PEZI</name>
<keyword evidence="3" id="KW-1185">Reference proteome</keyword>
<proteinExistence type="predicted"/>
<feature type="compositionally biased region" description="Basic and acidic residues" evidence="1">
    <location>
        <begin position="203"/>
        <end position="218"/>
    </location>
</feature>
<accession>A0A8K0L675</accession>
<evidence type="ECO:0000256" key="1">
    <source>
        <dbReference type="SAM" id="MobiDB-lite"/>
    </source>
</evidence>
<evidence type="ECO:0000313" key="3">
    <source>
        <dbReference type="Proteomes" id="UP000809789"/>
    </source>
</evidence>
<feature type="compositionally biased region" description="Polar residues" evidence="1">
    <location>
        <begin position="22"/>
        <end position="36"/>
    </location>
</feature>
<evidence type="ECO:0000313" key="2">
    <source>
        <dbReference type="EMBL" id="KAG8629962.1"/>
    </source>
</evidence>
<sequence>MITVIDRDDDSDSLFVPMYNASPVSNRDSHNPVLTSNKNHDKDQHHDDPPAPSCATLLSHHPSNHLLKCGHQVRAPTALDLGCGNTCFNAHLSLRCRPTFHYECHDCRRPAIFMPRNPGVAQKSKAIRTVSVWNYGLPGCEELDEWHLRSLDYKRDRVDGMSKGKPRKAVGPAPMPRAVTFKMVREDANTEKDSQTDADAEAEEHVNLEQDQDQDQKQDQAIVHPTIEAPRRQLMGLCLPSMAELRAKGIQVTILTGAAVKT</sequence>